<dbReference type="Gene3D" id="3.40.50.10810">
    <property type="entry name" value="Tandem AAA-ATPase domain"/>
    <property type="match status" value="1"/>
</dbReference>
<reference evidence="4" key="1">
    <citation type="submission" date="2017-02" db="UniProtKB">
        <authorList>
            <consortium name="WormBaseParasite"/>
        </authorList>
    </citation>
    <scope>IDENTIFICATION</scope>
</reference>
<dbReference type="CDD" id="cd18793">
    <property type="entry name" value="SF2_C_SNF"/>
    <property type="match status" value="1"/>
</dbReference>
<dbReference type="InterPro" id="IPR049730">
    <property type="entry name" value="SNF2/RAD54-like_C"/>
</dbReference>
<evidence type="ECO:0000313" key="3">
    <source>
        <dbReference type="Proteomes" id="UP000046392"/>
    </source>
</evidence>
<dbReference type="PANTHER" id="PTHR45629:SF7">
    <property type="entry name" value="DNA EXCISION REPAIR PROTEIN ERCC-6-RELATED"/>
    <property type="match status" value="1"/>
</dbReference>
<dbReference type="GO" id="GO:0005524">
    <property type="term" value="F:ATP binding"/>
    <property type="evidence" value="ECO:0007669"/>
    <property type="project" value="InterPro"/>
</dbReference>
<dbReference type="PROSITE" id="PS51192">
    <property type="entry name" value="HELICASE_ATP_BIND_1"/>
    <property type="match status" value="1"/>
</dbReference>
<protein>
    <submittedName>
        <fullName evidence="4">Helicase ATP-binding domain-containing protein</fullName>
    </submittedName>
</protein>
<keyword evidence="1" id="KW-0378">Hydrolase</keyword>
<accession>A0A0N5C5V1</accession>
<dbReference type="InterPro" id="IPR000330">
    <property type="entry name" value="SNF2_N"/>
</dbReference>
<dbReference type="WBParaSite" id="SPAL_0001332700.1">
    <property type="protein sequence ID" value="SPAL_0001332700.1"/>
    <property type="gene ID" value="SPAL_0001332700"/>
</dbReference>
<evidence type="ECO:0000256" key="1">
    <source>
        <dbReference type="ARBA" id="ARBA00022801"/>
    </source>
</evidence>
<dbReference type="PANTHER" id="PTHR45629">
    <property type="entry name" value="SNF2/RAD54 FAMILY MEMBER"/>
    <property type="match status" value="1"/>
</dbReference>
<keyword evidence="3" id="KW-1185">Reference proteome</keyword>
<dbReference type="GO" id="GO:0005634">
    <property type="term" value="C:nucleus"/>
    <property type="evidence" value="ECO:0007669"/>
    <property type="project" value="TreeGrafter"/>
</dbReference>
<dbReference type="InterPro" id="IPR027417">
    <property type="entry name" value="P-loop_NTPase"/>
</dbReference>
<dbReference type="Pfam" id="PF00176">
    <property type="entry name" value="SNF2-rel_dom"/>
    <property type="match status" value="1"/>
</dbReference>
<dbReference type="SUPFAM" id="SSF52540">
    <property type="entry name" value="P-loop containing nucleoside triphosphate hydrolases"/>
    <property type="match status" value="2"/>
</dbReference>
<dbReference type="STRING" id="174720.A0A0N5C5V1"/>
<dbReference type="InterPro" id="IPR014001">
    <property type="entry name" value="Helicase_ATP-bd"/>
</dbReference>
<dbReference type="GO" id="GO:0007131">
    <property type="term" value="P:reciprocal meiotic recombination"/>
    <property type="evidence" value="ECO:0007669"/>
    <property type="project" value="TreeGrafter"/>
</dbReference>
<dbReference type="AlphaFoldDB" id="A0A0N5C5V1"/>
<dbReference type="Gene3D" id="1.20.120.850">
    <property type="entry name" value="SWI2/SNF2 ATPases, N-terminal domain"/>
    <property type="match status" value="1"/>
</dbReference>
<dbReference type="Proteomes" id="UP000046392">
    <property type="component" value="Unplaced"/>
</dbReference>
<organism evidence="3 4">
    <name type="scientific">Strongyloides papillosus</name>
    <name type="common">Intestinal threadworm</name>
    <dbReference type="NCBI Taxonomy" id="174720"/>
    <lineage>
        <taxon>Eukaryota</taxon>
        <taxon>Metazoa</taxon>
        <taxon>Ecdysozoa</taxon>
        <taxon>Nematoda</taxon>
        <taxon>Chromadorea</taxon>
        <taxon>Rhabditida</taxon>
        <taxon>Tylenchina</taxon>
        <taxon>Panagrolaimomorpha</taxon>
        <taxon>Strongyloidoidea</taxon>
        <taxon>Strongyloididae</taxon>
        <taxon>Strongyloides</taxon>
    </lineage>
</organism>
<dbReference type="GO" id="GO:0015616">
    <property type="term" value="F:DNA translocase activity"/>
    <property type="evidence" value="ECO:0007669"/>
    <property type="project" value="TreeGrafter"/>
</dbReference>
<dbReference type="Gene3D" id="3.40.50.300">
    <property type="entry name" value="P-loop containing nucleotide triphosphate hydrolases"/>
    <property type="match status" value="1"/>
</dbReference>
<dbReference type="GO" id="GO:0045003">
    <property type="term" value="P:double-strand break repair via synthesis-dependent strand annealing"/>
    <property type="evidence" value="ECO:0007669"/>
    <property type="project" value="TreeGrafter"/>
</dbReference>
<feature type="domain" description="Helicase ATP-binding" evidence="2">
    <location>
        <begin position="140"/>
        <end position="219"/>
    </location>
</feature>
<dbReference type="InterPro" id="IPR050496">
    <property type="entry name" value="SNF2_RAD54_helicase_repair"/>
</dbReference>
<dbReference type="InterPro" id="IPR038718">
    <property type="entry name" value="SNF2-like_sf"/>
</dbReference>
<dbReference type="GO" id="GO:0016787">
    <property type="term" value="F:hydrolase activity"/>
    <property type="evidence" value="ECO:0007669"/>
    <property type="project" value="UniProtKB-KW"/>
</dbReference>
<sequence length="535" mass="62413">MDEDDEETKVLKRKAESDPLIPGDTSVTMCKVTGVEGLRECLRATEEKPITELNVNSEKPVAKKALFDPNIEVAFVLFTPPESIKEQGLTIDGKNELIHVVLIIGKGKWLGDRLNLVSLGLNKSGKSEIEDCLTRFVNEEEIKVLLITYQRFSKWIETLRKVGIGLIICDEGHYLMQNQSRYYKNSLFLNCKRRIIVSSTLTRNEMRDLYNLLDLVNSGGFGIPREFLRKYKRFGSNDGQLVSGEEQQILDNIRVRELWNRVSPYIIRRTSEIEMSARKLPDVYEFLIFCRLTELQIKLYKQVIPPGIERNFYGKNDSVLLKLGKICNHPQLVYNYAVNKEFRLKEDSFPSDFSGKKNDSRWSSKFCILEKLLECIRAEGNDKIVLTSRCSGTLFLLEEFCKSKNYDFSRLNTNMHGQNRNTKFDRFRDPNSSTFILILSLKTEGYISDLTCANRLIFFYSEWTPVYTDKLTDKIWKYGQDKPCFFYRFYATNTFEEKLLQKEMFKKGLESYVVDKQISSGRHFNFEKKRNLYLN</sequence>
<proteinExistence type="predicted"/>
<name>A0A0N5C5V1_STREA</name>
<evidence type="ECO:0000259" key="2">
    <source>
        <dbReference type="PROSITE" id="PS51192"/>
    </source>
</evidence>
<evidence type="ECO:0000313" key="4">
    <source>
        <dbReference type="WBParaSite" id="SPAL_0001332700.1"/>
    </source>
</evidence>